<dbReference type="FunFam" id="1.20.1740.10:FF:000001">
    <property type="entry name" value="Amino acid permease"/>
    <property type="match status" value="1"/>
</dbReference>
<feature type="transmembrane region" description="Helical" evidence="7">
    <location>
        <begin position="368"/>
        <end position="388"/>
    </location>
</feature>
<dbReference type="EMBL" id="MBFT01000012">
    <property type="protein sequence ID" value="PVU99926.1"/>
    <property type="molecule type" value="Genomic_DNA"/>
</dbReference>
<feature type="transmembrane region" description="Helical" evidence="7">
    <location>
        <begin position="323"/>
        <end position="348"/>
    </location>
</feature>
<evidence type="ECO:0000256" key="1">
    <source>
        <dbReference type="ARBA" id="ARBA00004141"/>
    </source>
</evidence>
<dbReference type="Proteomes" id="UP000245699">
    <property type="component" value="Unassembled WGS sequence"/>
</dbReference>
<evidence type="ECO:0000313" key="10">
    <source>
        <dbReference type="Proteomes" id="UP000245699"/>
    </source>
</evidence>
<feature type="transmembrane region" description="Helical" evidence="7">
    <location>
        <begin position="183"/>
        <end position="206"/>
    </location>
</feature>
<evidence type="ECO:0000256" key="3">
    <source>
        <dbReference type="ARBA" id="ARBA00022692"/>
    </source>
</evidence>
<dbReference type="GO" id="GO:0016020">
    <property type="term" value="C:membrane"/>
    <property type="evidence" value="ECO:0007669"/>
    <property type="project" value="UniProtKB-SubCell"/>
</dbReference>
<sequence>MNTNISQALHFLSTPNQKNDEVSNSTNVRESDVHVTHLKRSLKSRHMSMIAIGGTIGTGLFVGSGSALYMSGPAGSLTAYFIIGTMIYFIISSLGEMCSYIPVSDPLSYFSSTFIDPALGFAFGWNYWFSWMVTISAELVTTGIVMKFWFPKVNQTIWSFSAWFIIVSVNSFSVRGFGEVEFYLSFFKICAVLVFIVIGIFTIAGVTGGTKIGFSNWQNNESPFFNGIAGITSSCITAAFSFQGTEIIGITVGESENPKRDVPRAIRSVFFRIMLFYILTIFIIGLAIPRTNSNLINASTSNISISPFTIVFQLSGIKWAPHLINAVVLIAIISAGNSGLYACTRVLWVLATQGKAPRLLRKTTKHSVPFYALLSTALFSALFVIILADGTSKAYNILIDIAGVTGFIFWMGILLSHLRFRKAFVAQGKPLDNLPYKSFLYPFGQYYSIFLLTFIIIGQGYDIIYPKFLVVPFISKYVPIILFFVLWLSYRLVKKTKFVDPFEADLYKNSIETIEMRSI</sequence>
<organism evidence="9 10">
    <name type="scientific">Furculomyces boomerangus</name>
    <dbReference type="NCBI Taxonomy" id="61424"/>
    <lineage>
        <taxon>Eukaryota</taxon>
        <taxon>Fungi</taxon>
        <taxon>Fungi incertae sedis</taxon>
        <taxon>Zoopagomycota</taxon>
        <taxon>Kickxellomycotina</taxon>
        <taxon>Harpellomycetes</taxon>
        <taxon>Harpellales</taxon>
        <taxon>Harpellaceae</taxon>
        <taxon>Furculomyces</taxon>
    </lineage>
</organism>
<feature type="transmembrane region" description="Helical" evidence="7">
    <location>
        <begin position="394"/>
        <end position="418"/>
    </location>
</feature>
<evidence type="ECO:0000256" key="2">
    <source>
        <dbReference type="ARBA" id="ARBA00022448"/>
    </source>
</evidence>
<proteinExistence type="predicted"/>
<dbReference type="InterPro" id="IPR004841">
    <property type="entry name" value="AA-permease/SLC12A_dom"/>
</dbReference>
<dbReference type="PANTHER" id="PTHR43341">
    <property type="entry name" value="AMINO ACID PERMEASE"/>
    <property type="match status" value="1"/>
</dbReference>
<dbReference type="PANTHER" id="PTHR43341:SF1">
    <property type="entry name" value="GENERAL AMINO-ACID PERMEASE GAP1"/>
    <property type="match status" value="1"/>
</dbReference>
<dbReference type="OrthoDB" id="3900342at2759"/>
<keyword evidence="3 7" id="KW-0812">Transmembrane</keyword>
<comment type="caution">
    <text evidence="9">The sequence shown here is derived from an EMBL/GenBank/DDBJ whole genome shotgun (WGS) entry which is preliminary data.</text>
</comment>
<comment type="subcellular location">
    <subcellularLocation>
        <location evidence="1">Membrane</location>
        <topology evidence="1">Multi-pass membrane protein</topology>
    </subcellularLocation>
</comment>
<evidence type="ECO:0000256" key="7">
    <source>
        <dbReference type="SAM" id="Phobius"/>
    </source>
</evidence>
<evidence type="ECO:0000256" key="4">
    <source>
        <dbReference type="ARBA" id="ARBA00022970"/>
    </source>
</evidence>
<dbReference type="Gene3D" id="1.20.1740.10">
    <property type="entry name" value="Amino acid/polyamine transporter I"/>
    <property type="match status" value="1"/>
</dbReference>
<protein>
    <recommendedName>
        <fullName evidence="8">Amino acid permease/ SLC12A domain-containing protein</fullName>
    </recommendedName>
</protein>
<feature type="transmembrane region" description="Helical" evidence="7">
    <location>
        <begin position="439"/>
        <end position="457"/>
    </location>
</feature>
<keyword evidence="10" id="KW-1185">Reference proteome</keyword>
<evidence type="ECO:0000256" key="5">
    <source>
        <dbReference type="ARBA" id="ARBA00022989"/>
    </source>
</evidence>
<dbReference type="STRING" id="61424.A0A2T9Z5V1"/>
<evidence type="ECO:0000313" key="9">
    <source>
        <dbReference type="EMBL" id="PVU99926.1"/>
    </source>
</evidence>
<feature type="transmembrane region" description="Helical" evidence="7">
    <location>
        <begin position="469"/>
        <end position="488"/>
    </location>
</feature>
<feature type="transmembrane region" description="Helical" evidence="7">
    <location>
        <begin position="269"/>
        <end position="288"/>
    </location>
</feature>
<dbReference type="GO" id="GO:0015171">
    <property type="term" value="F:amino acid transmembrane transporter activity"/>
    <property type="evidence" value="ECO:0007669"/>
    <property type="project" value="TreeGrafter"/>
</dbReference>
<feature type="domain" description="Amino acid permease/ SLC12A" evidence="8">
    <location>
        <begin position="46"/>
        <end position="498"/>
    </location>
</feature>
<dbReference type="PIRSF" id="PIRSF006060">
    <property type="entry name" value="AA_transporter"/>
    <property type="match status" value="1"/>
</dbReference>
<keyword evidence="2" id="KW-0813">Transport</keyword>
<accession>A0A2T9Z5V1</accession>
<gene>
    <name evidence="9" type="ORF">BB559_000288</name>
</gene>
<feature type="transmembrane region" description="Helical" evidence="7">
    <location>
        <begin position="131"/>
        <end position="150"/>
    </location>
</feature>
<evidence type="ECO:0000256" key="6">
    <source>
        <dbReference type="ARBA" id="ARBA00023136"/>
    </source>
</evidence>
<reference evidence="9 10" key="1">
    <citation type="journal article" date="2018" name="MBio">
        <title>Comparative Genomics Reveals the Core Gene Toolbox for the Fungus-Insect Symbiosis.</title>
        <authorList>
            <person name="Wang Y."/>
            <person name="Stata M."/>
            <person name="Wang W."/>
            <person name="Stajich J.E."/>
            <person name="White M.M."/>
            <person name="Moncalvo J.M."/>
        </authorList>
    </citation>
    <scope>NUCLEOTIDE SEQUENCE [LARGE SCALE GENOMIC DNA]</scope>
    <source>
        <strain evidence="9 10">AUS-77-4</strain>
    </source>
</reference>
<keyword evidence="5 7" id="KW-1133">Transmembrane helix</keyword>
<dbReference type="AlphaFoldDB" id="A0A2T9Z5V1"/>
<evidence type="ECO:0000259" key="8">
    <source>
        <dbReference type="Pfam" id="PF00324"/>
    </source>
</evidence>
<dbReference type="Pfam" id="PF00324">
    <property type="entry name" value="AA_permease"/>
    <property type="match status" value="1"/>
</dbReference>
<name>A0A2T9Z5V1_9FUNG</name>
<keyword evidence="6 7" id="KW-0472">Membrane</keyword>
<feature type="transmembrane region" description="Helical" evidence="7">
    <location>
        <begin position="77"/>
        <end position="95"/>
    </location>
</feature>
<feature type="transmembrane region" description="Helical" evidence="7">
    <location>
        <begin position="49"/>
        <end position="71"/>
    </location>
</feature>
<feature type="transmembrane region" description="Helical" evidence="7">
    <location>
        <begin position="157"/>
        <end position="177"/>
    </location>
</feature>
<dbReference type="InterPro" id="IPR050524">
    <property type="entry name" value="APC_YAT"/>
</dbReference>
<keyword evidence="4" id="KW-0029">Amino-acid transport</keyword>